<organism evidence="2 3">
    <name type="scientific">Pleurodeles waltl</name>
    <name type="common">Iberian ribbed newt</name>
    <dbReference type="NCBI Taxonomy" id="8319"/>
    <lineage>
        <taxon>Eukaryota</taxon>
        <taxon>Metazoa</taxon>
        <taxon>Chordata</taxon>
        <taxon>Craniata</taxon>
        <taxon>Vertebrata</taxon>
        <taxon>Euteleostomi</taxon>
        <taxon>Amphibia</taxon>
        <taxon>Batrachia</taxon>
        <taxon>Caudata</taxon>
        <taxon>Salamandroidea</taxon>
        <taxon>Salamandridae</taxon>
        <taxon>Pleurodelinae</taxon>
        <taxon>Pleurodeles</taxon>
    </lineage>
</organism>
<proteinExistence type="predicted"/>
<name>A0AAV7P577_PLEWA</name>
<comment type="caution">
    <text evidence="2">The sequence shown here is derived from an EMBL/GenBank/DDBJ whole genome shotgun (WGS) entry which is preliminary data.</text>
</comment>
<gene>
    <name evidence="2" type="ORF">NDU88_008493</name>
</gene>
<sequence>MGANVLGANRSLRCLDGKKTRPCIAWTSKKNASPRLPLSITDKHREKQSGEEGRRRGGGTAAETHPSRGPRKLPGAAEPSAGVLDQLVQLLLI</sequence>
<accession>A0AAV7P577</accession>
<evidence type="ECO:0000313" key="2">
    <source>
        <dbReference type="EMBL" id="KAJ1120320.1"/>
    </source>
</evidence>
<feature type="region of interest" description="Disordered" evidence="1">
    <location>
        <begin position="26"/>
        <end position="80"/>
    </location>
</feature>
<dbReference type="Proteomes" id="UP001066276">
    <property type="component" value="Chromosome 8"/>
</dbReference>
<dbReference type="EMBL" id="JANPWB010000012">
    <property type="protein sequence ID" value="KAJ1120320.1"/>
    <property type="molecule type" value="Genomic_DNA"/>
</dbReference>
<reference evidence="2" key="1">
    <citation type="journal article" date="2022" name="bioRxiv">
        <title>Sequencing and chromosome-scale assembly of the giantPleurodeles waltlgenome.</title>
        <authorList>
            <person name="Brown T."/>
            <person name="Elewa A."/>
            <person name="Iarovenko S."/>
            <person name="Subramanian E."/>
            <person name="Araus A.J."/>
            <person name="Petzold A."/>
            <person name="Susuki M."/>
            <person name="Suzuki K.-i.T."/>
            <person name="Hayashi T."/>
            <person name="Toyoda A."/>
            <person name="Oliveira C."/>
            <person name="Osipova E."/>
            <person name="Leigh N.D."/>
            <person name="Simon A."/>
            <person name="Yun M.H."/>
        </authorList>
    </citation>
    <scope>NUCLEOTIDE SEQUENCE</scope>
    <source>
        <strain evidence="2">20211129_DDA</strain>
        <tissue evidence="2">Liver</tissue>
    </source>
</reference>
<feature type="compositionally biased region" description="Basic and acidic residues" evidence="1">
    <location>
        <begin position="41"/>
        <end position="55"/>
    </location>
</feature>
<protein>
    <submittedName>
        <fullName evidence="2">Uncharacterized protein</fullName>
    </submittedName>
</protein>
<evidence type="ECO:0000256" key="1">
    <source>
        <dbReference type="SAM" id="MobiDB-lite"/>
    </source>
</evidence>
<keyword evidence="3" id="KW-1185">Reference proteome</keyword>
<evidence type="ECO:0000313" key="3">
    <source>
        <dbReference type="Proteomes" id="UP001066276"/>
    </source>
</evidence>
<dbReference type="AlphaFoldDB" id="A0AAV7P577"/>